<sequence length="207" mass="23837">MHFTNVNIYFLVIISLTISAKATQWMSPTFTVDFANYHRHYRLVAPIDAARCRRKNLFIFVLSAISSYERRMLVRKTWAHEKHMKHASVWFVTGRAENANDTALLTEEHKTYGDLLWIDIGDGYNDTGIKVCIDSNYIILFVEVYAGYQAYSAYCGNATHVLRVDDDVVVLPDRLMHLVWTGYLGFEKKAAYGILWEGDSKVVRDPT</sequence>
<evidence type="ECO:0000256" key="10">
    <source>
        <dbReference type="RuleBase" id="RU363063"/>
    </source>
</evidence>
<dbReference type="GO" id="GO:0000139">
    <property type="term" value="C:Golgi membrane"/>
    <property type="evidence" value="ECO:0007669"/>
    <property type="project" value="UniProtKB-SubCell"/>
</dbReference>
<evidence type="ECO:0000256" key="6">
    <source>
        <dbReference type="ARBA" id="ARBA00022968"/>
    </source>
</evidence>
<evidence type="ECO:0000256" key="8">
    <source>
        <dbReference type="ARBA" id="ARBA00023034"/>
    </source>
</evidence>
<dbReference type="Pfam" id="PF01762">
    <property type="entry name" value="Galactosyl_T"/>
    <property type="match status" value="1"/>
</dbReference>
<evidence type="ECO:0000256" key="2">
    <source>
        <dbReference type="ARBA" id="ARBA00008661"/>
    </source>
</evidence>
<keyword evidence="4" id="KW-0808">Transferase</keyword>
<evidence type="ECO:0000256" key="11">
    <source>
        <dbReference type="SAM" id="SignalP"/>
    </source>
</evidence>
<dbReference type="EC" id="2.4.1.-" evidence="10"/>
<dbReference type="GO" id="GO:0016758">
    <property type="term" value="F:hexosyltransferase activity"/>
    <property type="evidence" value="ECO:0007669"/>
    <property type="project" value="InterPro"/>
</dbReference>
<dbReference type="AlphaFoldDB" id="A0A1I7Z2V8"/>
<proteinExistence type="inferred from homology"/>
<name>A0A1I7Z2V8_9BILA</name>
<comment type="subcellular location">
    <subcellularLocation>
        <location evidence="1 10">Golgi apparatus membrane</location>
        <topology evidence="1 10">Single-pass type II membrane protein</topology>
    </subcellularLocation>
</comment>
<dbReference type="Proteomes" id="UP000095287">
    <property type="component" value="Unplaced"/>
</dbReference>
<evidence type="ECO:0000256" key="1">
    <source>
        <dbReference type="ARBA" id="ARBA00004323"/>
    </source>
</evidence>
<keyword evidence="8 10" id="KW-0333">Golgi apparatus</keyword>
<dbReference type="PANTHER" id="PTHR11214:SF3">
    <property type="entry name" value="BETA-1,3-GALACTOSYLTRANSFERASE 6"/>
    <property type="match status" value="1"/>
</dbReference>
<keyword evidence="5" id="KW-0812">Transmembrane</keyword>
<evidence type="ECO:0000256" key="7">
    <source>
        <dbReference type="ARBA" id="ARBA00022989"/>
    </source>
</evidence>
<dbReference type="Gene3D" id="3.90.550.50">
    <property type="match status" value="1"/>
</dbReference>
<keyword evidence="7" id="KW-1133">Transmembrane helix</keyword>
<evidence type="ECO:0000313" key="12">
    <source>
        <dbReference type="Proteomes" id="UP000095287"/>
    </source>
</evidence>
<dbReference type="WBParaSite" id="L893_g22267.t1">
    <property type="protein sequence ID" value="L893_g22267.t1"/>
    <property type="gene ID" value="L893_g22267"/>
</dbReference>
<evidence type="ECO:0000313" key="13">
    <source>
        <dbReference type="WBParaSite" id="L893_g22267.t1"/>
    </source>
</evidence>
<feature type="chain" id="PRO_5009312906" description="Hexosyltransferase" evidence="11">
    <location>
        <begin position="23"/>
        <end position="207"/>
    </location>
</feature>
<keyword evidence="9" id="KW-0472">Membrane</keyword>
<reference evidence="13" key="1">
    <citation type="submission" date="2016-11" db="UniProtKB">
        <authorList>
            <consortium name="WormBaseParasite"/>
        </authorList>
    </citation>
    <scope>IDENTIFICATION</scope>
</reference>
<keyword evidence="12" id="KW-1185">Reference proteome</keyword>
<keyword evidence="3 10" id="KW-0328">Glycosyltransferase</keyword>
<dbReference type="GO" id="GO:0006493">
    <property type="term" value="P:protein O-linked glycosylation"/>
    <property type="evidence" value="ECO:0007669"/>
    <property type="project" value="TreeGrafter"/>
</dbReference>
<evidence type="ECO:0000256" key="9">
    <source>
        <dbReference type="ARBA" id="ARBA00023136"/>
    </source>
</evidence>
<comment type="similarity">
    <text evidence="2 10">Belongs to the glycosyltransferase 31 family.</text>
</comment>
<feature type="signal peptide" evidence="11">
    <location>
        <begin position="1"/>
        <end position="22"/>
    </location>
</feature>
<evidence type="ECO:0000256" key="4">
    <source>
        <dbReference type="ARBA" id="ARBA00022679"/>
    </source>
</evidence>
<keyword evidence="11" id="KW-0732">Signal</keyword>
<dbReference type="InterPro" id="IPR002659">
    <property type="entry name" value="Glyco_trans_31"/>
</dbReference>
<evidence type="ECO:0000256" key="3">
    <source>
        <dbReference type="ARBA" id="ARBA00022676"/>
    </source>
</evidence>
<organism evidence="12 13">
    <name type="scientific">Steinernema glaseri</name>
    <dbReference type="NCBI Taxonomy" id="37863"/>
    <lineage>
        <taxon>Eukaryota</taxon>
        <taxon>Metazoa</taxon>
        <taxon>Ecdysozoa</taxon>
        <taxon>Nematoda</taxon>
        <taxon>Chromadorea</taxon>
        <taxon>Rhabditida</taxon>
        <taxon>Tylenchina</taxon>
        <taxon>Panagrolaimomorpha</taxon>
        <taxon>Strongyloidoidea</taxon>
        <taxon>Steinernematidae</taxon>
        <taxon>Steinernema</taxon>
    </lineage>
</organism>
<accession>A0A1I7Z2V8</accession>
<protein>
    <recommendedName>
        <fullName evidence="10">Hexosyltransferase</fullName>
        <ecNumber evidence="10">2.4.1.-</ecNumber>
    </recommendedName>
</protein>
<evidence type="ECO:0000256" key="5">
    <source>
        <dbReference type="ARBA" id="ARBA00022692"/>
    </source>
</evidence>
<keyword evidence="6" id="KW-0735">Signal-anchor</keyword>
<dbReference type="PANTHER" id="PTHR11214">
    <property type="entry name" value="BETA-1,3-N-ACETYLGLUCOSAMINYLTRANSFERASE"/>
    <property type="match status" value="1"/>
</dbReference>